<comment type="caution">
    <text evidence="2">The sequence shown here is derived from an EMBL/GenBank/DDBJ whole genome shotgun (WGS) entry which is preliminary data.</text>
</comment>
<evidence type="ECO:0000313" key="2">
    <source>
        <dbReference type="EMBL" id="HEW53281.1"/>
    </source>
</evidence>
<protein>
    <recommendedName>
        <fullName evidence="1">UPF0210 protein ENO77_03850</fullName>
    </recommendedName>
</protein>
<dbReference type="AlphaFoldDB" id="A0A7C2Z959"/>
<dbReference type="NCBIfam" id="NF003700">
    <property type="entry name" value="PRK05313.1"/>
    <property type="match status" value="1"/>
</dbReference>
<dbReference type="PANTHER" id="PTHR37560:SF1">
    <property type="entry name" value="UPF0210 PROTEIN MJ1665"/>
    <property type="match status" value="1"/>
</dbReference>
<sequence>MPRIFTPEEIGEVVEMLLFHDLDIRSVTLGLSIQECSSHSYADVIDCVEKKVDAFAKRLSKAVEAASKKYGVKVVTKRIALTPISIVLEPLARRGLDKAAEAGVEIAKSIDAVARRNSVDYVGGYAAFVHKGFTPGDRAVVETFPDALAATDTVASMVNVASTATGINVDAVNMVAPKIIELSRETPKGVGCARFAVMANAPEDNPFIPGAYHGLGEPEAIVNVAVSGPGVIEAAVKRLGSGADMRTLHDYIKRTAFKITRLGELIGREVAREMGVQFGIVDLSVAPSPKVGDSVAKIVEAMGIEVAGAPGSIAALYMLVDAVKKGGAMATSSIGGLSGAFIPVSEDWGMARAAALGAITIDRLEAMMAVCNTGVDMVAVPGDVPWETIAAIILDVMAVAVALDKALGVRIIPVPGAKPGDTVDFGGLLGRATVMNVSGFSSAGFVSRGGLIPPPIRRLDKG</sequence>
<dbReference type="SUPFAM" id="SSF51998">
    <property type="entry name" value="PFL-like glycyl radical enzymes"/>
    <property type="match status" value="1"/>
</dbReference>
<dbReference type="Gene3D" id="3.20.70.20">
    <property type="match status" value="1"/>
</dbReference>
<dbReference type="InterPro" id="IPR007841">
    <property type="entry name" value="UPF0210"/>
</dbReference>
<dbReference type="HAMAP" id="MF_01221">
    <property type="entry name" value="UPF0210"/>
    <property type="match status" value="1"/>
</dbReference>
<accession>A0A7C2Z959</accession>
<dbReference type="Pfam" id="PF05167">
    <property type="entry name" value="DUF711"/>
    <property type="match status" value="1"/>
</dbReference>
<name>A0A7C2Z959_9CREN</name>
<gene>
    <name evidence="2" type="ORF">ENO77_03850</name>
</gene>
<comment type="similarity">
    <text evidence="1">Belongs to the UPF0210 family.</text>
</comment>
<organism evidence="2">
    <name type="scientific">Ignisphaera aggregans</name>
    <dbReference type="NCBI Taxonomy" id="334771"/>
    <lineage>
        <taxon>Archaea</taxon>
        <taxon>Thermoproteota</taxon>
        <taxon>Thermoprotei</taxon>
        <taxon>Desulfurococcales</taxon>
        <taxon>Desulfurococcaceae</taxon>
        <taxon>Ignisphaera</taxon>
    </lineage>
</organism>
<proteinExistence type="inferred from homology"/>
<reference evidence="2" key="1">
    <citation type="journal article" date="2020" name="mSystems">
        <title>Genome- and Community-Level Interaction Insights into Carbon Utilization and Element Cycling Functions of Hydrothermarchaeota in Hydrothermal Sediment.</title>
        <authorList>
            <person name="Zhou Z."/>
            <person name="Liu Y."/>
            <person name="Xu W."/>
            <person name="Pan J."/>
            <person name="Luo Z.H."/>
            <person name="Li M."/>
        </authorList>
    </citation>
    <scope>NUCLEOTIDE SEQUENCE [LARGE SCALE GENOMIC DNA]</scope>
    <source>
        <strain evidence="2">SpSt-16</strain>
    </source>
</reference>
<dbReference type="PANTHER" id="PTHR37560">
    <property type="entry name" value="UPF0210 PROTEIN SPR0218"/>
    <property type="match status" value="1"/>
</dbReference>
<dbReference type="EMBL" id="DSGT01000009">
    <property type="protein sequence ID" value="HEW53281.1"/>
    <property type="molecule type" value="Genomic_DNA"/>
</dbReference>
<evidence type="ECO:0000256" key="1">
    <source>
        <dbReference type="HAMAP-Rule" id="MF_01221"/>
    </source>
</evidence>